<dbReference type="CDD" id="cd07176">
    <property type="entry name" value="terB"/>
    <property type="match status" value="1"/>
</dbReference>
<keyword evidence="5" id="KW-1185">Reference proteome</keyword>
<feature type="transmembrane region" description="Helical" evidence="1">
    <location>
        <begin position="32"/>
        <end position="50"/>
    </location>
</feature>
<dbReference type="EMBL" id="CP043046">
    <property type="protein sequence ID" value="QEI05918.1"/>
    <property type="molecule type" value="Genomic_DNA"/>
</dbReference>
<sequence>MARKNKPAAAIGLAVIALLGLLGLVALPVSDWWWFSIAIAGAAWLIYTVATSMGSAAPVATAARTSAAAGAAKPASVGPSTMRPGPSVKRPAAVRAPLEGFGPGMWIPQGQAVSVADVTIPGGLLYFGTSLKTHNGSIDPCLIDPSKEVAARGDYTARDLGSWPSYSNISPMARRAYLNWLAGGRSDPAANVGYVYLFFYGLERRALIDITNEPESRNDWPIIIKEVWRLLGIYGGKSPAFSASASQLLNWLLVCERPSKIYKNPVPPFPKTSELPLYIRFALGNAVVDGVPIPDHLALAWAKLDPDVHLRTPAIRCADKFDTLFMSHYSKAHGFGMTVRQNRTTLKSSYRAASPGFHGLSEFKLNFGELPDISVMTAPRQKIINIVDAVTKELEPYSRAIGRNPEDYDSLEGLLHLPANLWPESARSLPAQVGEEFLVAPFEELLACLEVTTPFTSDRGPALTRVLQALNLGMAPEVVNGSDVPDGKAPIVLFAMPPGEQIAAASPNFQAGLLSLQLGVAAAHANGSFGDAEITHLSSQIHAWTQLNANHQRRLMAYLRLLIDVPVSLESLKAKLSQLDAASKEFLAAVMSSLLQVGSTPTPEESKMLEKIYEALAVQSKPDPARISGLRRDTSKVSALLATIFSEEEPPPVVRAPVEPEYEAPEPEPGLLGLDAEHTSVARMLLSRSRWRRDELHDVVTDLDIRLDGALERLNNASFSKYGMRFTEGDDPIDVSPMVRQKIEGNASS</sequence>
<evidence type="ECO:0000259" key="2">
    <source>
        <dbReference type="Pfam" id="PF13208"/>
    </source>
</evidence>
<evidence type="ECO:0000259" key="3">
    <source>
        <dbReference type="Pfam" id="PF15615"/>
    </source>
</evidence>
<dbReference type="Pfam" id="PF13208">
    <property type="entry name" value="TerB_N"/>
    <property type="match status" value="1"/>
</dbReference>
<dbReference type="SUPFAM" id="SSF158682">
    <property type="entry name" value="TerB-like"/>
    <property type="match status" value="1"/>
</dbReference>
<dbReference type="InterPro" id="IPR028932">
    <property type="entry name" value="TerB-C"/>
</dbReference>
<dbReference type="Proteomes" id="UP000325161">
    <property type="component" value="Chromosome"/>
</dbReference>
<accession>A0A5C0AUD3</accession>
<evidence type="ECO:0000313" key="5">
    <source>
        <dbReference type="Proteomes" id="UP000325161"/>
    </source>
</evidence>
<organism evidence="4 5">
    <name type="scientific">Pigmentiphaga aceris</name>
    <dbReference type="NCBI Taxonomy" id="1940612"/>
    <lineage>
        <taxon>Bacteria</taxon>
        <taxon>Pseudomonadati</taxon>
        <taxon>Pseudomonadota</taxon>
        <taxon>Betaproteobacteria</taxon>
        <taxon>Burkholderiales</taxon>
        <taxon>Alcaligenaceae</taxon>
        <taxon>Pigmentiphaga</taxon>
    </lineage>
</organism>
<feature type="domain" description="TerB N-terminal" evidence="2">
    <location>
        <begin position="108"/>
        <end position="314"/>
    </location>
</feature>
<dbReference type="AlphaFoldDB" id="A0A5C0AUD3"/>
<dbReference type="Pfam" id="PF15615">
    <property type="entry name" value="TerB_C"/>
    <property type="match status" value="1"/>
</dbReference>
<dbReference type="RefSeq" id="WP_148814301.1">
    <property type="nucleotide sequence ID" value="NZ_CP043046.1"/>
</dbReference>
<evidence type="ECO:0000256" key="1">
    <source>
        <dbReference type="SAM" id="Phobius"/>
    </source>
</evidence>
<feature type="transmembrane region" description="Helical" evidence="1">
    <location>
        <begin position="7"/>
        <end position="26"/>
    </location>
</feature>
<proteinExistence type="predicted"/>
<dbReference type="OrthoDB" id="227636at2"/>
<keyword evidence="1" id="KW-0472">Membrane</keyword>
<dbReference type="InterPro" id="IPR029024">
    <property type="entry name" value="TerB-like"/>
</dbReference>
<gene>
    <name evidence="4" type="ORF">FXN63_08730</name>
</gene>
<keyword evidence="1" id="KW-1133">Transmembrane helix</keyword>
<evidence type="ECO:0000313" key="4">
    <source>
        <dbReference type="EMBL" id="QEI05918.1"/>
    </source>
</evidence>
<protein>
    <recommendedName>
        <fullName evidence="6">Tellurite resistance protein TerB</fullName>
    </recommendedName>
</protein>
<keyword evidence="1" id="KW-0812">Transmembrane</keyword>
<feature type="domain" description="TerB-C" evidence="3">
    <location>
        <begin position="613"/>
        <end position="743"/>
    </location>
</feature>
<dbReference type="KEGG" id="pacr:FXN63_08730"/>
<dbReference type="InterPro" id="IPR025266">
    <property type="entry name" value="TerB_N"/>
</dbReference>
<name>A0A5C0AUD3_9BURK</name>
<evidence type="ECO:0008006" key="6">
    <source>
        <dbReference type="Google" id="ProtNLM"/>
    </source>
</evidence>
<reference evidence="4 5" key="1">
    <citation type="submission" date="2019-08" db="EMBL/GenBank/DDBJ databases">
        <title>Amphibian skin-associated Pigmentiphaga: genome sequence and occurrence across geography and hosts.</title>
        <authorList>
            <person name="Bletz M.C."/>
            <person name="Bunk B."/>
            <person name="Sproeer C."/>
            <person name="Biwer P."/>
            <person name="Reiter S."/>
            <person name="Rabemananjara F.C.E."/>
            <person name="Schulz S."/>
            <person name="Overmann J."/>
            <person name="Vences M."/>
        </authorList>
    </citation>
    <scope>NUCLEOTIDE SEQUENCE [LARGE SCALE GENOMIC DNA]</scope>
    <source>
        <strain evidence="4 5">Mada1488</strain>
    </source>
</reference>